<dbReference type="EMBL" id="NULI01000424">
    <property type="protein sequence ID" value="PGS60129.1"/>
    <property type="molecule type" value="Genomic_DNA"/>
</dbReference>
<proteinExistence type="predicted"/>
<gene>
    <name evidence="1" type="ORF">COC69_33330</name>
</gene>
<evidence type="ECO:0000313" key="2">
    <source>
        <dbReference type="Proteomes" id="UP000224203"/>
    </source>
</evidence>
<dbReference type="Proteomes" id="UP000224203">
    <property type="component" value="Unassembled WGS sequence"/>
</dbReference>
<reference evidence="1 2" key="1">
    <citation type="submission" date="2017-09" db="EMBL/GenBank/DDBJ databases">
        <title>Large-scale bioinformatics analysis of Bacillus genomes uncovers conserved roles of natural products in bacterial physiology.</title>
        <authorList>
            <consortium name="Agbiome Team Llc"/>
            <person name="Bleich R.M."/>
            <person name="Grubbs K.J."/>
            <person name="Santa Maria K.C."/>
            <person name="Allen S.E."/>
            <person name="Farag S."/>
            <person name="Shank E.A."/>
            <person name="Bowers A."/>
        </authorList>
    </citation>
    <scope>NUCLEOTIDE SEQUENCE [LARGE SCALE GENOMIC DNA]</scope>
    <source>
        <strain evidence="1 2">AFS041711</strain>
    </source>
</reference>
<name>A0A9X7CGA9_BACCE</name>
<sequence length="61" mass="7155">DIKVETPYPPKFTLCDRDVLTIVLRGQSYSIIKTDRFKQNLYLYLQKVGGNSDGEFDRRKD</sequence>
<comment type="caution">
    <text evidence="1">The sequence shown here is derived from an EMBL/GenBank/DDBJ whole genome shotgun (WGS) entry which is preliminary data.</text>
</comment>
<accession>A0A9X7CGA9</accession>
<protein>
    <submittedName>
        <fullName evidence="1">Phage head-tail adapter protein</fullName>
    </submittedName>
</protein>
<organism evidence="1 2">
    <name type="scientific">Bacillus cereus</name>
    <dbReference type="NCBI Taxonomy" id="1396"/>
    <lineage>
        <taxon>Bacteria</taxon>
        <taxon>Bacillati</taxon>
        <taxon>Bacillota</taxon>
        <taxon>Bacilli</taxon>
        <taxon>Bacillales</taxon>
        <taxon>Bacillaceae</taxon>
        <taxon>Bacillus</taxon>
        <taxon>Bacillus cereus group</taxon>
    </lineage>
</organism>
<dbReference type="AlphaFoldDB" id="A0A9X7CGA9"/>
<feature type="non-terminal residue" evidence="1">
    <location>
        <position position="1"/>
    </location>
</feature>
<evidence type="ECO:0000313" key="1">
    <source>
        <dbReference type="EMBL" id="PGS60129.1"/>
    </source>
</evidence>